<dbReference type="SUPFAM" id="SSF51735">
    <property type="entry name" value="NAD(P)-binding Rossmann-fold domains"/>
    <property type="match status" value="1"/>
</dbReference>
<comment type="caution">
    <text evidence="1">The sequence shown here is derived from an EMBL/GenBank/DDBJ whole genome shotgun (WGS) entry which is preliminary data.</text>
</comment>
<accession>A0ABV6SKS1</accession>
<name>A0ABV6SKS1_AZOPA</name>
<keyword evidence="2" id="KW-1185">Reference proteome</keyword>
<sequence>MAGLASLERLGTPEDIASVVSFLEGPDGAWINTQILRANGGFA</sequence>
<dbReference type="EMBL" id="JBHLSS010000068">
    <property type="protein sequence ID" value="MFC0710101.1"/>
    <property type="molecule type" value="Genomic_DNA"/>
</dbReference>
<proteinExistence type="predicted"/>
<protein>
    <submittedName>
        <fullName evidence="1">Uncharacterized protein</fullName>
    </submittedName>
</protein>
<evidence type="ECO:0000313" key="1">
    <source>
        <dbReference type="EMBL" id="MFC0710101.1"/>
    </source>
</evidence>
<organism evidence="1 2">
    <name type="scientific">Azorhizophilus paspali</name>
    <name type="common">Azotobacter paspali</name>
    <dbReference type="NCBI Taxonomy" id="69963"/>
    <lineage>
        <taxon>Bacteria</taxon>
        <taxon>Pseudomonadati</taxon>
        <taxon>Pseudomonadota</taxon>
        <taxon>Gammaproteobacteria</taxon>
        <taxon>Pseudomonadales</taxon>
        <taxon>Pseudomonadaceae</taxon>
        <taxon>Azorhizophilus</taxon>
    </lineage>
</organism>
<evidence type="ECO:0000313" key="2">
    <source>
        <dbReference type="Proteomes" id="UP001589891"/>
    </source>
</evidence>
<reference evidence="1 2" key="1">
    <citation type="submission" date="2024-09" db="EMBL/GenBank/DDBJ databases">
        <authorList>
            <person name="Sun Q."/>
            <person name="Mori K."/>
        </authorList>
    </citation>
    <scope>NUCLEOTIDE SEQUENCE [LARGE SCALE GENOMIC DNA]</scope>
    <source>
        <strain evidence="1 2">NCAIM B.01794</strain>
    </source>
</reference>
<dbReference type="InterPro" id="IPR036291">
    <property type="entry name" value="NAD(P)-bd_dom_sf"/>
</dbReference>
<dbReference type="Proteomes" id="UP001589891">
    <property type="component" value="Unassembled WGS sequence"/>
</dbReference>
<dbReference type="RefSeq" id="WP_376945874.1">
    <property type="nucleotide sequence ID" value="NZ_CP171449.1"/>
</dbReference>
<gene>
    <name evidence="1" type="ORF">ACFFGX_11195</name>
</gene>
<dbReference type="Gene3D" id="3.40.50.720">
    <property type="entry name" value="NAD(P)-binding Rossmann-like Domain"/>
    <property type="match status" value="1"/>
</dbReference>